<reference evidence="1" key="1">
    <citation type="submission" date="2021-08" db="EMBL/GenBank/DDBJ databases">
        <title>The first chromosome-level gecko genome reveals the dynamic sex chromosomes of Neotropical dwarf geckos (Sphaerodactylidae: Sphaerodactylus).</title>
        <authorList>
            <person name="Pinto B.J."/>
            <person name="Keating S.E."/>
            <person name="Gamble T."/>
        </authorList>
    </citation>
    <scope>NUCLEOTIDE SEQUENCE</scope>
    <source>
        <strain evidence="1">TG3544</strain>
    </source>
</reference>
<dbReference type="Proteomes" id="UP000827872">
    <property type="component" value="Linkage Group LG03"/>
</dbReference>
<sequence length="161" mass="18229">MGYDAIKFVLNSASLFPLHMDIHHSHYIPHSSPFCLSDSIISDPTFNSLHHICPDSFLPIPHTSFFFFPTCLYPIILSPYRIPFPSFSTVSHSLFILSHTVCLNIYTFCLKASFFLGHFTFHTASYHFLSSLLLHSSLSYLDLVQFLLPSYHSSAASTAHP</sequence>
<dbReference type="EMBL" id="CM037616">
    <property type="protein sequence ID" value="KAH7992578.1"/>
    <property type="molecule type" value="Genomic_DNA"/>
</dbReference>
<name>A0ACB8EJD3_9SAUR</name>
<evidence type="ECO:0000313" key="2">
    <source>
        <dbReference type="Proteomes" id="UP000827872"/>
    </source>
</evidence>
<accession>A0ACB8EJD3</accession>
<keyword evidence="2" id="KW-1185">Reference proteome</keyword>
<protein>
    <submittedName>
        <fullName evidence="1">Uncharacterized protein</fullName>
    </submittedName>
</protein>
<evidence type="ECO:0000313" key="1">
    <source>
        <dbReference type="EMBL" id="KAH7992578.1"/>
    </source>
</evidence>
<organism evidence="1 2">
    <name type="scientific">Sphaerodactylus townsendi</name>
    <dbReference type="NCBI Taxonomy" id="933632"/>
    <lineage>
        <taxon>Eukaryota</taxon>
        <taxon>Metazoa</taxon>
        <taxon>Chordata</taxon>
        <taxon>Craniata</taxon>
        <taxon>Vertebrata</taxon>
        <taxon>Euteleostomi</taxon>
        <taxon>Lepidosauria</taxon>
        <taxon>Squamata</taxon>
        <taxon>Bifurcata</taxon>
        <taxon>Gekkota</taxon>
        <taxon>Sphaerodactylidae</taxon>
        <taxon>Sphaerodactylus</taxon>
    </lineage>
</organism>
<gene>
    <name evidence="1" type="ORF">K3G42_024642</name>
</gene>
<comment type="caution">
    <text evidence="1">The sequence shown here is derived from an EMBL/GenBank/DDBJ whole genome shotgun (WGS) entry which is preliminary data.</text>
</comment>
<proteinExistence type="predicted"/>